<dbReference type="PROSITE" id="PS50234">
    <property type="entry name" value="VWFA"/>
    <property type="match status" value="1"/>
</dbReference>
<dbReference type="CDD" id="cd01450">
    <property type="entry name" value="vWFA_subfamily_ECM"/>
    <property type="match status" value="1"/>
</dbReference>
<accession>A0A8S3Z6X2</accession>
<keyword evidence="3" id="KW-1185">Reference proteome</keyword>
<evidence type="ECO:0000259" key="1">
    <source>
        <dbReference type="PROSITE" id="PS50234"/>
    </source>
</evidence>
<dbReference type="InterPro" id="IPR050525">
    <property type="entry name" value="ECM_Assembly_Org"/>
</dbReference>
<feature type="non-terminal residue" evidence="2">
    <location>
        <position position="1"/>
    </location>
</feature>
<sequence length="164" mass="17772">CDADKDIVFILDASASVGPDNFEILLKYVSSIIKDLTAFRHGHQFSLVTYSTEAKTVFSFNRYSSREQIIEAVETTTYSAGSTNTAGGLREAIQLFQADFGDRPSAKNVAILITDGQSNVNYWDTVPAGNDLKATGAKVIAVGINLEDFSEVNSIATSTRDVFT</sequence>
<dbReference type="Gene3D" id="3.40.50.410">
    <property type="entry name" value="von Willebrand factor, type A domain"/>
    <property type="match status" value="1"/>
</dbReference>
<dbReference type="OrthoDB" id="6132182at2759"/>
<dbReference type="PANTHER" id="PTHR24020:SF20">
    <property type="entry name" value="PH DOMAIN-CONTAINING PROTEIN"/>
    <property type="match status" value="1"/>
</dbReference>
<protein>
    <recommendedName>
        <fullName evidence="1">VWFA domain-containing protein</fullName>
    </recommendedName>
</protein>
<dbReference type="EMBL" id="CAJHNH020001608">
    <property type="protein sequence ID" value="CAG5123755.1"/>
    <property type="molecule type" value="Genomic_DNA"/>
</dbReference>
<name>A0A8S3Z6X2_9EUPU</name>
<dbReference type="PANTHER" id="PTHR24020">
    <property type="entry name" value="COLLAGEN ALPHA"/>
    <property type="match status" value="1"/>
</dbReference>
<dbReference type="PRINTS" id="PR00453">
    <property type="entry name" value="VWFADOMAIN"/>
</dbReference>
<comment type="caution">
    <text evidence="2">The sequence shown here is derived from an EMBL/GenBank/DDBJ whole genome shotgun (WGS) entry which is preliminary data.</text>
</comment>
<dbReference type="Pfam" id="PF00092">
    <property type="entry name" value="VWA"/>
    <property type="match status" value="1"/>
</dbReference>
<feature type="domain" description="VWFA" evidence="1">
    <location>
        <begin position="6"/>
        <end position="164"/>
    </location>
</feature>
<dbReference type="SUPFAM" id="SSF53300">
    <property type="entry name" value="vWA-like"/>
    <property type="match status" value="1"/>
</dbReference>
<evidence type="ECO:0000313" key="3">
    <source>
        <dbReference type="Proteomes" id="UP000678393"/>
    </source>
</evidence>
<dbReference type="InterPro" id="IPR002035">
    <property type="entry name" value="VWF_A"/>
</dbReference>
<proteinExistence type="predicted"/>
<dbReference type="AlphaFoldDB" id="A0A8S3Z6X2"/>
<gene>
    <name evidence="2" type="ORF">CUNI_LOCUS9313</name>
</gene>
<evidence type="ECO:0000313" key="2">
    <source>
        <dbReference type="EMBL" id="CAG5123755.1"/>
    </source>
</evidence>
<organism evidence="2 3">
    <name type="scientific">Candidula unifasciata</name>
    <dbReference type="NCBI Taxonomy" id="100452"/>
    <lineage>
        <taxon>Eukaryota</taxon>
        <taxon>Metazoa</taxon>
        <taxon>Spiralia</taxon>
        <taxon>Lophotrochozoa</taxon>
        <taxon>Mollusca</taxon>
        <taxon>Gastropoda</taxon>
        <taxon>Heterobranchia</taxon>
        <taxon>Euthyneura</taxon>
        <taxon>Panpulmonata</taxon>
        <taxon>Eupulmonata</taxon>
        <taxon>Stylommatophora</taxon>
        <taxon>Helicina</taxon>
        <taxon>Helicoidea</taxon>
        <taxon>Geomitridae</taxon>
        <taxon>Candidula</taxon>
    </lineage>
</organism>
<feature type="non-terminal residue" evidence="2">
    <location>
        <position position="164"/>
    </location>
</feature>
<dbReference type="InterPro" id="IPR036465">
    <property type="entry name" value="vWFA_dom_sf"/>
</dbReference>
<dbReference type="SMART" id="SM00327">
    <property type="entry name" value="VWA"/>
    <property type="match status" value="1"/>
</dbReference>
<dbReference type="Proteomes" id="UP000678393">
    <property type="component" value="Unassembled WGS sequence"/>
</dbReference>
<reference evidence="2" key="1">
    <citation type="submission" date="2021-04" db="EMBL/GenBank/DDBJ databases">
        <authorList>
            <consortium name="Molecular Ecology Group"/>
        </authorList>
    </citation>
    <scope>NUCLEOTIDE SEQUENCE</scope>
</reference>